<dbReference type="eggNOG" id="ENOG502RY48">
    <property type="taxonomic scope" value="Eukaryota"/>
</dbReference>
<evidence type="ECO:0000313" key="2">
    <source>
        <dbReference type="EnsemblPlants" id="ONIVA08G12320.1"/>
    </source>
</evidence>
<dbReference type="OMA" id="RSAWTIA"/>
<dbReference type="PANTHER" id="PTHR31170">
    <property type="entry name" value="BNAC04G53230D PROTEIN"/>
    <property type="match status" value="1"/>
</dbReference>
<sequence length="919" mass="101379">MRNAGLATDDDDKLRTLQEVLAAAAAYSTAPPLQLKDFVAELELLEARARSCYGHPFGVQSKEFLRWLLLDACYILVRFGDVDDVVGRRPRPAAPAAVASANGVVQGGSRVVPSVERRRASAADRQYILDVVRDVFYLAENQVPFFVVERIRQMTFLDHDTPALDAIARFAGKLLEQKQYSVATPTMVGPPERRPEPANLLHLLHMHFTPTVLASAAAIGGGGAPVGRWRTAMEYYFVGVKFKRRPLDRRSKGGALSIVDVKVSGGGGGTLEVPQLNIDGETWRLLRNLMAMEQSNPSGAGSHVTAYCVFMSQLASTPMDVELLSRRGVIVHGLGNNGEVAKRFADLCKGTVFDVDDADQNYLRPVCQVLDRRFQSRPRRWMAWLKKKYFANPWLAAGLAAAAVIFVCTVIQAMALLFAQELKDELASLNVRGGPTTNQHVIEMASLLAQELKHELASLNSPTTGRAGGESSPPSIMIDKVAELTRNVDKQEYEPHFVSIGPYNRSCDCKSKLARDSDKVGRLQEVLSAAAAHTTAPLQLEDFITELARMEARARKCYKLSFDHVQSKDFLRWLLLDGCYILVRFGDVVMRRRPEDEEVEEEEETTADGIVLRRVRRWFHVPSCKGFLRRRLLDACYVLVRLRDVVVGRRSKAPVAAEANRVVPSVEEREEESAVDQQEAVAVVRDVFYLAENQIPFFVVDKIHQLTFLDGQTPAVHAIARYAHELLRVNGYSVATPTKVEEPERPPEPANLLHLLHMHFTPTVLTSAATTGSRRRGGGRPVGRWRTAMEYYFAGVTFKKRPLDRRGGARCVLDVKVSGCGGGTLEMPQLTVDAETWPLLRNLMALEQSNPAAAGSHVTAYCVFMSQLACTAADVELLSRRGVIVHGLGNAGLVAATVGLVCTVIQAVYSVLGYTKPGS</sequence>
<reference evidence="2" key="1">
    <citation type="submission" date="2015-04" db="UniProtKB">
        <authorList>
            <consortium name="EnsemblPlants"/>
        </authorList>
    </citation>
    <scope>IDENTIFICATION</scope>
    <source>
        <strain evidence="2">SL10</strain>
    </source>
</reference>
<name>A0A0E0IAL9_ORYNI</name>
<keyword evidence="3" id="KW-1185">Reference proteome</keyword>
<reference evidence="2" key="2">
    <citation type="submission" date="2018-04" db="EMBL/GenBank/DDBJ databases">
        <title>OnivRS2 (Oryza nivara Reference Sequence Version 2).</title>
        <authorList>
            <person name="Zhang J."/>
            <person name="Kudrna D."/>
            <person name="Lee S."/>
            <person name="Talag J."/>
            <person name="Rajasekar S."/>
            <person name="Welchert J."/>
            <person name="Hsing Y.-I."/>
            <person name="Wing R.A."/>
        </authorList>
    </citation>
    <scope>NUCLEOTIDE SEQUENCE [LARGE SCALE GENOMIC DNA]</scope>
    <source>
        <strain evidence="2">SL10</strain>
    </source>
</reference>
<dbReference type="InterPro" id="IPR004158">
    <property type="entry name" value="DUF247_pln"/>
</dbReference>
<proteinExistence type="predicted"/>
<keyword evidence="1" id="KW-1133">Transmembrane helix</keyword>
<feature type="transmembrane region" description="Helical" evidence="1">
    <location>
        <begin position="394"/>
        <end position="419"/>
    </location>
</feature>
<keyword evidence="1" id="KW-0472">Membrane</keyword>
<dbReference type="AlphaFoldDB" id="A0A0E0IAL9"/>
<protein>
    <submittedName>
        <fullName evidence="2">Uncharacterized protein</fullName>
    </submittedName>
</protein>
<organism evidence="2">
    <name type="scientific">Oryza nivara</name>
    <name type="common">Indian wild rice</name>
    <name type="synonym">Oryza sativa f. spontanea</name>
    <dbReference type="NCBI Taxonomy" id="4536"/>
    <lineage>
        <taxon>Eukaryota</taxon>
        <taxon>Viridiplantae</taxon>
        <taxon>Streptophyta</taxon>
        <taxon>Embryophyta</taxon>
        <taxon>Tracheophyta</taxon>
        <taxon>Spermatophyta</taxon>
        <taxon>Magnoliopsida</taxon>
        <taxon>Liliopsida</taxon>
        <taxon>Poales</taxon>
        <taxon>Poaceae</taxon>
        <taxon>BOP clade</taxon>
        <taxon>Oryzoideae</taxon>
        <taxon>Oryzeae</taxon>
        <taxon>Oryzinae</taxon>
        <taxon>Oryza</taxon>
    </lineage>
</organism>
<dbReference type="Gramene" id="ONIVA08G12320.1">
    <property type="protein sequence ID" value="ONIVA08G12320.1"/>
    <property type="gene ID" value="ONIVA08G12320"/>
</dbReference>
<dbReference type="Proteomes" id="UP000006591">
    <property type="component" value="Chromosome 8"/>
</dbReference>
<feature type="transmembrane region" description="Helical" evidence="1">
    <location>
        <begin position="888"/>
        <end position="909"/>
    </location>
</feature>
<accession>A0A0E0IAL9</accession>
<keyword evidence="1" id="KW-0812">Transmembrane</keyword>
<dbReference type="HOGENOM" id="CLU_006738_0_0_1"/>
<dbReference type="Pfam" id="PF03140">
    <property type="entry name" value="DUF247"/>
    <property type="match status" value="2"/>
</dbReference>
<evidence type="ECO:0000256" key="1">
    <source>
        <dbReference type="SAM" id="Phobius"/>
    </source>
</evidence>
<evidence type="ECO:0000313" key="3">
    <source>
        <dbReference type="Proteomes" id="UP000006591"/>
    </source>
</evidence>
<dbReference type="EnsemblPlants" id="ONIVA08G12320.1">
    <property type="protein sequence ID" value="ONIVA08G12320.1"/>
    <property type="gene ID" value="ONIVA08G12320"/>
</dbReference>
<dbReference type="PANTHER" id="PTHR31170:SF18">
    <property type="entry name" value="(WILD MALAYSIAN BANANA) HYPOTHETICAL PROTEIN"/>
    <property type="match status" value="1"/>
</dbReference>